<evidence type="ECO:0000256" key="1">
    <source>
        <dbReference type="ARBA" id="ARBA00005380"/>
    </source>
</evidence>
<accession>A0A5D4SK49</accession>
<feature type="binding site" evidence="12">
    <location>
        <begin position="11"/>
        <end position="13"/>
    </location>
    <ligand>
        <name>substrate</name>
    </ligand>
</feature>
<dbReference type="HAMAP" id="MF_01987">
    <property type="entry name" value="Ribokinase"/>
    <property type="match status" value="1"/>
</dbReference>
<dbReference type="GO" id="GO:0005829">
    <property type="term" value="C:cytosol"/>
    <property type="evidence" value="ECO:0007669"/>
    <property type="project" value="TreeGrafter"/>
</dbReference>
<keyword evidence="10 12" id="KW-0630">Potassium</keyword>
<dbReference type="GO" id="GO:0004747">
    <property type="term" value="F:ribokinase activity"/>
    <property type="evidence" value="ECO:0007669"/>
    <property type="project" value="UniProtKB-UniRule"/>
</dbReference>
<evidence type="ECO:0000256" key="7">
    <source>
        <dbReference type="ARBA" id="ARBA00022777"/>
    </source>
</evidence>
<comment type="similarity">
    <text evidence="1">Belongs to the carbohydrate kinase pfkB family.</text>
</comment>
<feature type="binding site" evidence="12">
    <location>
        <position position="275"/>
    </location>
    <ligand>
        <name>K(+)</name>
        <dbReference type="ChEBI" id="CHEBI:29103"/>
    </ligand>
</feature>
<sequence length="303" mass="32515">MKKIAVVGSLNMDYFAETDQFPAAGETVMGRDFFMSLGGKGANQAIAAARLGGRVSMFGSIGNDENSRLVREKMLSENVDITGLQQADIHTGVAFIEISHSDNRIIVIPGANQHTDIHYIERVADSLLGHDIIVFQLETPLSMLEHIVPRLHEKGKVIILNPAPAQKLSPELVGQLTYLTPNEHEYKMVLSTDETKEEALARYPEKLVITCGTEGVKFHDGQGIVHIPALKVKAEDTTGAGDTFCGAMAVGLSEGWALEESIRFGSAAAGLSVRKKGAQTGMPARAELDAYLKGGKPDGAGSF</sequence>
<dbReference type="PROSITE" id="PS00584">
    <property type="entry name" value="PFKB_KINASES_2"/>
    <property type="match status" value="1"/>
</dbReference>
<feature type="binding site" evidence="12">
    <location>
        <position position="236"/>
    </location>
    <ligand>
        <name>K(+)</name>
        <dbReference type="ChEBI" id="CHEBI:29103"/>
    </ligand>
</feature>
<keyword evidence="7 12" id="KW-0418">Kinase</keyword>
<feature type="active site" description="Proton acceptor" evidence="12">
    <location>
        <position position="242"/>
    </location>
</feature>
<feature type="binding site" evidence="12">
    <location>
        <begin position="39"/>
        <end position="43"/>
    </location>
    <ligand>
        <name>substrate</name>
    </ligand>
</feature>
<dbReference type="GO" id="GO:0005524">
    <property type="term" value="F:ATP binding"/>
    <property type="evidence" value="ECO:0007669"/>
    <property type="project" value="UniProtKB-UniRule"/>
</dbReference>
<proteinExistence type="inferred from homology"/>
<dbReference type="EMBL" id="VTES01000003">
    <property type="protein sequence ID" value="TYS63845.1"/>
    <property type="molecule type" value="Genomic_DNA"/>
</dbReference>
<comment type="pathway">
    <text evidence="12">Carbohydrate metabolism; D-ribose degradation; D-ribose 5-phosphate from beta-D-ribopyranose: step 2/2.</text>
</comment>
<evidence type="ECO:0000256" key="3">
    <source>
        <dbReference type="ARBA" id="ARBA00016943"/>
    </source>
</evidence>
<comment type="caution">
    <text evidence="12">Lacks conserved residue(s) required for the propagation of feature annotation.</text>
</comment>
<protein>
    <recommendedName>
        <fullName evidence="3 12">Ribokinase</fullName>
        <shortName evidence="12">RK</shortName>
        <ecNumber evidence="2 12">2.7.1.15</ecNumber>
    </recommendedName>
</protein>
<evidence type="ECO:0000256" key="10">
    <source>
        <dbReference type="ARBA" id="ARBA00022958"/>
    </source>
</evidence>
<keyword evidence="11 12" id="KW-0119">Carbohydrate metabolism</keyword>
<evidence type="ECO:0000256" key="12">
    <source>
        <dbReference type="HAMAP-Rule" id="MF_01987"/>
    </source>
</evidence>
<comment type="activity regulation">
    <text evidence="12">Activated by a monovalent cation that binds near, but not in, the active site. The most likely occupant of the site in vivo is potassium. Ion binding induces a conformational change that may alter substrate affinity.</text>
</comment>
<feature type="binding site" evidence="12">
    <location>
        <position position="277"/>
    </location>
    <ligand>
        <name>K(+)</name>
        <dbReference type="ChEBI" id="CHEBI:29103"/>
    </ligand>
</feature>
<evidence type="ECO:0000256" key="9">
    <source>
        <dbReference type="ARBA" id="ARBA00022842"/>
    </source>
</evidence>
<dbReference type="Gene3D" id="3.40.1190.20">
    <property type="match status" value="1"/>
</dbReference>
<dbReference type="PRINTS" id="PR00990">
    <property type="entry name" value="RIBOKINASE"/>
</dbReference>
<evidence type="ECO:0000256" key="6">
    <source>
        <dbReference type="ARBA" id="ARBA00022741"/>
    </source>
</evidence>
<feature type="domain" description="Carbohydrate kinase PfkB" evidence="13">
    <location>
        <begin position="1"/>
        <end position="284"/>
    </location>
</feature>
<feature type="binding site" evidence="12">
    <location>
        <begin position="241"/>
        <end position="242"/>
    </location>
    <ligand>
        <name>ATP</name>
        <dbReference type="ChEBI" id="CHEBI:30616"/>
    </ligand>
</feature>
<dbReference type="InterPro" id="IPR002139">
    <property type="entry name" value="Ribo/fructo_kinase"/>
</dbReference>
<reference evidence="14 15" key="1">
    <citation type="submission" date="2019-08" db="EMBL/GenBank/DDBJ databases">
        <title>Bacillus genomes from the desert of Cuatro Cienegas, Coahuila.</title>
        <authorList>
            <person name="Olmedo-Alvarez G."/>
        </authorList>
    </citation>
    <scope>NUCLEOTIDE SEQUENCE [LARGE SCALE GENOMIC DNA]</scope>
    <source>
        <strain evidence="14 15">CH37_1T</strain>
    </source>
</reference>
<keyword evidence="8 12" id="KW-0067">ATP-binding</keyword>
<comment type="function">
    <text evidence="12">Catalyzes the phosphorylation of ribose at O-5 in a reaction requiring ATP and magnesium. The resulting D-ribose-5-phosphate can then be used either for sythesis of nucleotides, histidine, and tryptophan, or as a component of the pentose phosphate pathway.</text>
</comment>
<evidence type="ECO:0000256" key="8">
    <source>
        <dbReference type="ARBA" id="ARBA00022840"/>
    </source>
</evidence>
<feature type="binding site" evidence="12">
    <location>
        <position position="238"/>
    </location>
    <ligand>
        <name>K(+)</name>
        <dbReference type="ChEBI" id="CHEBI:29103"/>
    </ligand>
</feature>
<evidence type="ECO:0000256" key="5">
    <source>
        <dbReference type="ARBA" id="ARBA00022723"/>
    </source>
</evidence>
<keyword evidence="4 12" id="KW-0808">Transferase</keyword>
<feature type="binding site" evidence="12">
    <location>
        <position position="182"/>
    </location>
    <ligand>
        <name>ATP</name>
        <dbReference type="ChEBI" id="CHEBI:30616"/>
    </ligand>
</feature>
<keyword evidence="6 12" id="KW-0547">Nucleotide-binding</keyword>
<evidence type="ECO:0000313" key="15">
    <source>
        <dbReference type="Proteomes" id="UP000323732"/>
    </source>
</evidence>
<dbReference type="CDD" id="cd01174">
    <property type="entry name" value="ribokinase"/>
    <property type="match status" value="1"/>
</dbReference>
<dbReference type="UniPathway" id="UPA00916">
    <property type="reaction ID" value="UER00889"/>
</dbReference>
<dbReference type="Pfam" id="PF00294">
    <property type="entry name" value="PfkB"/>
    <property type="match status" value="1"/>
</dbReference>
<keyword evidence="9 12" id="KW-0460">Magnesium</keyword>
<gene>
    <name evidence="12" type="primary">rbsK</name>
    <name evidence="14" type="ORF">FZD47_10045</name>
</gene>
<comment type="subcellular location">
    <subcellularLocation>
        <location evidence="12">Cytoplasm</location>
    </subcellularLocation>
</comment>
<comment type="subunit">
    <text evidence="12">Homodimer.</text>
</comment>
<dbReference type="AlphaFoldDB" id="A0A5D4SK49"/>
<evidence type="ECO:0000256" key="2">
    <source>
        <dbReference type="ARBA" id="ARBA00012035"/>
    </source>
</evidence>
<evidence type="ECO:0000259" key="13">
    <source>
        <dbReference type="Pfam" id="PF00294"/>
    </source>
</evidence>
<dbReference type="InterPro" id="IPR002173">
    <property type="entry name" value="Carboh/pur_kinase_PfkB_CS"/>
</dbReference>
<comment type="catalytic activity">
    <reaction evidence="12">
        <text>D-ribose + ATP = D-ribose 5-phosphate + ADP + H(+)</text>
        <dbReference type="Rhea" id="RHEA:13697"/>
        <dbReference type="ChEBI" id="CHEBI:15378"/>
        <dbReference type="ChEBI" id="CHEBI:30616"/>
        <dbReference type="ChEBI" id="CHEBI:47013"/>
        <dbReference type="ChEBI" id="CHEBI:78346"/>
        <dbReference type="ChEBI" id="CHEBI:456216"/>
        <dbReference type="EC" id="2.7.1.15"/>
    </reaction>
</comment>
<dbReference type="InterPro" id="IPR011611">
    <property type="entry name" value="PfkB_dom"/>
</dbReference>
<comment type="cofactor">
    <cofactor evidence="12">
        <name>Mg(2+)</name>
        <dbReference type="ChEBI" id="CHEBI:18420"/>
    </cofactor>
    <text evidence="12">Requires a divalent cation, most likely magnesium in vivo, as an electrophilic catalyst to aid phosphoryl group transfer. It is the chelate of the metal and the nucleotide that is the actual substrate.</text>
</comment>
<keyword evidence="12" id="KW-0963">Cytoplasm</keyword>
<name>A0A5D4SK49_9BACI</name>
<comment type="caution">
    <text evidence="14">The sequence shown here is derived from an EMBL/GenBank/DDBJ whole genome shotgun (WGS) entry which is preliminary data.</text>
</comment>
<evidence type="ECO:0000256" key="4">
    <source>
        <dbReference type="ARBA" id="ARBA00022679"/>
    </source>
</evidence>
<keyword evidence="5 12" id="KW-0479">Metal-binding</keyword>
<feature type="binding site" evidence="12">
    <location>
        <position position="272"/>
    </location>
    <ligand>
        <name>K(+)</name>
        <dbReference type="ChEBI" id="CHEBI:29103"/>
    </ligand>
</feature>
<dbReference type="PANTHER" id="PTHR10584">
    <property type="entry name" value="SUGAR KINASE"/>
    <property type="match status" value="1"/>
</dbReference>
<evidence type="ECO:0000313" key="14">
    <source>
        <dbReference type="EMBL" id="TYS63845.1"/>
    </source>
</evidence>
<dbReference type="InterPro" id="IPR011877">
    <property type="entry name" value="Ribokinase"/>
</dbReference>
<feature type="binding site" evidence="12">
    <location>
        <position position="138"/>
    </location>
    <ligand>
        <name>substrate</name>
    </ligand>
</feature>
<feature type="binding site" evidence="12">
    <location>
        <position position="242"/>
    </location>
    <ligand>
        <name>substrate</name>
    </ligand>
</feature>
<dbReference type="GO" id="GO:0046872">
    <property type="term" value="F:metal ion binding"/>
    <property type="evidence" value="ECO:0007669"/>
    <property type="project" value="UniProtKB-KW"/>
</dbReference>
<comment type="similarity">
    <text evidence="12">Belongs to the carbohydrate kinase PfkB family. Ribokinase subfamily.</text>
</comment>
<dbReference type="EC" id="2.7.1.15" evidence="2 12"/>
<dbReference type="GO" id="GO:0019303">
    <property type="term" value="P:D-ribose catabolic process"/>
    <property type="evidence" value="ECO:0007669"/>
    <property type="project" value="UniProtKB-UniRule"/>
</dbReference>
<evidence type="ECO:0000256" key="11">
    <source>
        <dbReference type="ARBA" id="ARBA00023277"/>
    </source>
</evidence>
<dbReference type="InterPro" id="IPR029056">
    <property type="entry name" value="Ribokinase-like"/>
</dbReference>
<dbReference type="Proteomes" id="UP000323732">
    <property type="component" value="Unassembled WGS sequence"/>
</dbReference>
<feature type="binding site" evidence="12">
    <location>
        <begin position="210"/>
        <end position="215"/>
    </location>
    <ligand>
        <name>ATP</name>
        <dbReference type="ChEBI" id="CHEBI:30616"/>
    </ligand>
</feature>
<dbReference type="PANTHER" id="PTHR10584:SF166">
    <property type="entry name" value="RIBOKINASE"/>
    <property type="match status" value="1"/>
</dbReference>
<dbReference type="RefSeq" id="WP_101549195.1">
    <property type="nucleotide sequence ID" value="NZ_VTES01000003.1"/>
</dbReference>
<organism evidence="14 15">
    <name type="scientific">Bacillus infantis</name>
    <dbReference type="NCBI Taxonomy" id="324767"/>
    <lineage>
        <taxon>Bacteria</taxon>
        <taxon>Bacillati</taxon>
        <taxon>Bacillota</taxon>
        <taxon>Bacilli</taxon>
        <taxon>Bacillales</taxon>
        <taxon>Bacillaceae</taxon>
        <taxon>Bacillus</taxon>
    </lineage>
</organism>
<dbReference type="SUPFAM" id="SSF53613">
    <property type="entry name" value="Ribokinase-like"/>
    <property type="match status" value="1"/>
</dbReference>